<sequence length="58" mass="6066">MGADRAGQTDVPQTVGGGPAKGVQPGVHRVDDFLLVGELARDSRHALPPWLTCTNGRS</sequence>
<evidence type="ECO:0000313" key="3">
    <source>
        <dbReference type="Proteomes" id="UP000655589"/>
    </source>
</evidence>
<accession>A0A8H9GG52</accession>
<organism evidence="2 3">
    <name type="scientific">Promicromonospora citrea</name>
    <dbReference type="NCBI Taxonomy" id="43677"/>
    <lineage>
        <taxon>Bacteria</taxon>
        <taxon>Bacillati</taxon>
        <taxon>Actinomycetota</taxon>
        <taxon>Actinomycetes</taxon>
        <taxon>Micrococcales</taxon>
        <taxon>Promicromonosporaceae</taxon>
        <taxon>Promicromonospora</taxon>
    </lineage>
</organism>
<feature type="region of interest" description="Disordered" evidence="1">
    <location>
        <begin position="1"/>
        <end position="26"/>
    </location>
</feature>
<protein>
    <submittedName>
        <fullName evidence="2">Uncharacterized protein</fullName>
    </submittedName>
</protein>
<gene>
    <name evidence="2" type="ORF">GCM10010102_15820</name>
</gene>
<keyword evidence="3" id="KW-1185">Reference proteome</keyword>
<dbReference type="AlphaFoldDB" id="A0A8H9GG52"/>
<reference evidence="2" key="1">
    <citation type="journal article" date="2014" name="Int. J. Syst. Evol. Microbiol.">
        <title>Complete genome sequence of Corynebacterium casei LMG S-19264T (=DSM 44701T), isolated from a smear-ripened cheese.</title>
        <authorList>
            <consortium name="US DOE Joint Genome Institute (JGI-PGF)"/>
            <person name="Walter F."/>
            <person name="Albersmeier A."/>
            <person name="Kalinowski J."/>
            <person name="Ruckert C."/>
        </authorList>
    </citation>
    <scope>NUCLEOTIDE SEQUENCE</scope>
    <source>
        <strain evidence="2">JCM 3051</strain>
    </source>
</reference>
<proteinExistence type="predicted"/>
<dbReference type="EMBL" id="BMPT01000005">
    <property type="protein sequence ID" value="GGM20959.1"/>
    <property type="molecule type" value="Genomic_DNA"/>
</dbReference>
<evidence type="ECO:0000313" key="2">
    <source>
        <dbReference type="EMBL" id="GGM20959.1"/>
    </source>
</evidence>
<name>A0A8H9GG52_9MICO</name>
<reference evidence="2" key="2">
    <citation type="submission" date="2020-09" db="EMBL/GenBank/DDBJ databases">
        <authorList>
            <person name="Sun Q."/>
            <person name="Ohkuma M."/>
        </authorList>
    </citation>
    <scope>NUCLEOTIDE SEQUENCE</scope>
    <source>
        <strain evidence="2">JCM 3051</strain>
    </source>
</reference>
<evidence type="ECO:0000256" key="1">
    <source>
        <dbReference type="SAM" id="MobiDB-lite"/>
    </source>
</evidence>
<dbReference type="Proteomes" id="UP000655589">
    <property type="component" value="Unassembled WGS sequence"/>
</dbReference>
<comment type="caution">
    <text evidence="2">The sequence shown here is derived from an EMBL/GenBank/DDBJ whole genome shotgun (WGS) entry which is preliminary data.</text>
</comment>